<dbReference type="Gene3D" id="3.40.50.720">
    <property type="entry name" value="NAD(P)-binding Rossmann-like Domain"/>
    <property type="match status" value="1"/>
</dbReference>
<dbReference type="Proteomes" id="UP001562354">
    <property type="component" value="Unassembled WGS sequence"/>
</dbReference>
<dbReference type="RefSeq" id="XP_069198184.1">
    <property type="nucleotide sequence ID" value="XM_069345981.1"/>
</dbReference>
<evidence type="ECO:0000313" key="3">
    <source>
        <dbReference type="Proteomes" id="UP001562354"/>
    </source>
</evidence>
<dbReference type="Pfam" id="PF00106">
    <property type="entry name" value="adh_short"/>
    <property type="match status" value="1"/>
</dbReference>
<name>A0ABR3P6W0_9PEZI</name>
<comment type="caution">
    <text evidence="2">The sequence shown here is derived from an EMBL/GenBank/DDBJ whole genome shotgun (WGS) entry which is preliminary data.</text>
</comment>
<sequence>MAAAKNIVLVTGANGGIGLELVSQLLSDASKLVLLGCRSVSKGEVAIKDLESKRQPGTVELLEVDVSSEDSIEDAAKAVETKYGRLDALVNNAAVAFGQGTMAQQMAQCFQTNAIGPMVMVDKFAPLLSKSNGTPRIVNVSSGVGSIAKRLDPTSPGYNIAGEQYRVSKTALNMVTACQVYHHGPKGFKIFAYCPGFCVSNLSENNNADNGAKPTSEGAAPIVKLLNGGRDAEHGCFVHEHGQYPW</sequence>
<dbReference type="InterPro" id="IPR036291">
    <property type="entry name" value="NAD(P)-bd_dom_sf"/>
</dbReference>
<dbReference type="PANTHER" id="PTHR43544:SF32">
    <property type="entry name" value="CHAIN DEHYDROGENASE, PUTATIVE (AFU_ORTHOLOGUE AFUA_5G01530)-RELATED"/>
    <property type="match status" value="1"/>
</dbReference>
<organism evidence="2 3">
    <name type="scientific">Neodothiora populina</name>
    <dbReference type="NCBI Taxonomy" id="2781224"/>
    <lineage>
        <taxon>Eukaryota</taxon>
        <taxon>Fungi</taxon>
        <taxon>Dikarya</taxon>
        <taxon>Ascomycota</taxon>
        <taxon>Pezizomycotina</taxon>
        <taxon>Dothideomycetes</taxon>
        <taxon>Dothideomycetidae</taxon>
        <taxon>Dothideales</taxon>
        <taxon>Dothioraceae</taxon>
        <taxon>Neodothiora</taxon>
    </lineage>
</organism>
<dbReference type="GeneID" id="95979785"/>
<accession>A0ABR3P6W0</accession>
<keyword evidence="3" id="KW-1185">Reference proteome</keyword>
<dbReference type="InterPro" id="IPR002347">
    <property type="entry name" value="SDR_fam"/>
</dbReference>
<evidence type="ECO:0000313" key="2">
    <source>
        <dbReference type="EMBL" id="KAL1301908.1"/>
    </source>
</evidence>
<reference evidence="2 3" key="1">
    <citation type="submission" date="2024-07" db="EMBL/GenBank/DDBJ databases">
        <title>Draft sequence of the Neodothiora populina.</title>
        <authorList>
            <person name="Drown D.D."/>
            <person name="Schuette U.S."/>
            <person name="Buechlein A.B."/>
            <person name="Rusch D.R."/>
            <person name="Winton L.W."/>
            <person name="Adams G.A."/>
        </authorList>
    </citation>
    <scope>NUCLEOTIDE SEQUENCE [LARGE SCALE GENOMIC DNA]</scope>
    <source>
        <strain evidence="2 3">CPC 39397</strain>
    </source>
</reference>
<comment type="similarity">
    <text evidence="1">Belongs to the short-chain dehydrogenases/reductases (SDR) family.</text>
</comment>
<dbReference type="InterPro" id="IPR051468">
    <property type="entry name" value="Fungal_SecMetab_SDRs"/>
</dbReference>
<dbReference type="EMBL" id="JBFMKM010000013">
    <property type="protein sequence ID" value="KAL1301908.1"/>
    <property type="molecule type" value="Genomic_DNA"/>
</dbReference>
<evidence type="ECO:0000256" key="1">
    <source>
        <dbReference type="ARBA" id="ARBA00006484"/>
    </source>
</evidence>
<gene>
    <name evidence="2" type="ORF">AAFC00_006086</name>
</gene>
<dbReference type="SUPFAM" id="SSF51735">
    <property type="entry name" value="NAD(P)-binding Rossmann-fold domains"/>
    <property type="match status" value="1"/>
</dbReference>
<evidence type="ECO:0008006" key="4">
    <source>
        <dbReference type="Google" id="ProtNLM"/>
    </source>
</evidence>
<dbReference type="PRINTS" id="PR00081">
    <property type="entry name" value="GDHRDH"/>
</dbReference>
<protein>
    <recommendedName>
        <fullName evidence="4">Short chain dehydrogenase</fullName>
    </recommendedName>
</protein>
<proteinExistence type="inferred from homology"/>
<dbReference type="PANTHER" id="PTHR43544">
    <property type="entry name" value="SHORT-CHAIN DEHYDROGENASE/REDUCTASE"/>
    <property type="match status" value="1"/>
</dbReference>